<dbReference type="Gene3D" id="3.40.50.1170">
    <property type="entry name" value="L-asparaginase, N-terminal domain"/>
    <property type="match status" value="1"/>
</dbReference>
<dbReference type="PANTHER" id="PTHR11707">
    <property type="entry name" value="L-ASPARAGINASE"/>
    <property type="match status" value="1"/>
</dbReference>
<dbReference type="InterPro" id="IPR006034">
    <property type="entry name" value="Asparaginase/glutaminase-like"/>
</dbReference>
<evidence type="ECO:0000259" key="9">
    <source>
        <dbReference type="Pfam" id="PF17763"/>
    </source>
</evidence>
<evidence type="ECO:0000256" key="4">
    <source>
        <dbReference type="ARBA" id="ARBA00049366"/>
    </source>
</evidence>
<feature type="domain" description="L-asparaginase N-terminal" evidence="8">
    <location>
        <begin position="13"/>
        <end position="206"/>
    </location>
</feature>
<dbReference type="EMBL" id="REGN01006595">
    <property type="protein sequence ID" value="RNA08921.1"/>
    <property type="molecule type" value="Genomic_DNA"/>
</dbReference>
<comment type="similarity">
    <text evidence="1">Belongs to the asparaginase 1 family.</text>
</comment>
<dbReference type="OrthoDB" id="542841at2759"/>
<feature type="binding site" evidence="6">
    <location>
        <position position="66"/>
    </location>
    <ligand>
        <name>substrate</name>
    </ligand>
</feature>
<dbReference type="CDD" id="cd08964">
    <property type="entry name" value="L-asparaginase_II"/>
    <property type="match status" value="1"/>
</dbReference>
<feature type="binding site" evidence="6">
    <location>
        <begin position="99"/>
        <end position="100"/>
    </location>
    <ligand>
        <name>substrate</name>
    </ligand>
</feature>
<feature type="active site" description="O-isoaspartyl threonine intermediate" evidence="5">
    <location>
        <position position="22"/>
    </location>
</feature>
<name>A0A3M7QD49_BRAPC</name>
<dbReference type="SUPFAM" id="SSF53774">
    <property type="entry name" value="Glutaminase/Asparaginase"/>
    <property type="match status" value="1"/>
</dbReference>
<evidence type="ECO:0000256" key="1">
    <source>
        <dbReference type="ARBA" id="ARBA00010518"/>
    </source>
</evidence>
<dbReference type="InterPro" id="IPR004550">
    <property type="entry name" value="AsnASE_II"/>
</dbReference>
<sequence>MLRRFSSQSGNARIVVITTGGTIVQKFDRQLGGYVPKTSGKELIESIGSEINLETIDLIEFAMIDSRAIDLKFLFNLSKLVQQKVNAEEVDGIVIVHGTDTMEITAYFLHRSVYSPLKPIVITGAMRVVTNSDYDGKANITNAIKQVSNPESLMYGYGVSINFAGKIHSPVNVYKEHSFAIDPFTSGSYGVIGMMHTSRIDWLNNPKKSLCIPLPDKLESFLSVPIVYANPGATIDLLDGFIEKNFRALVVVAYGSGNVNENMYYAIKKATEHGLKIVLVTNCKYGGVYAEYGGIGGNQSLRDLGVIMADDLNAYQAMIVASLVFDNEYLSNEYGLEKYFSNKIIE</sequence>
<dbReference type="PRINTS" id="PR00139">
    <property type="entry name" value="ASNGLNASE"/>
</dbReference>
<dbReference type="PROSITE" id="PS51732">
    <property type="entry name" value="ASN_GLN_ASE_3"/>
    <property type="match status" value="1"/>
</dbReference>
<reference evidence="10 11" key="1">
    <citation type="journal article" date="2018" name="Sci. Rep.">
        <title>Genomic signatures of local adaptation to the degree of environmental predictability in rotifers.</title>
        <authorList>
            <person name="Franch-Gras L."/>
            <person name="Hahn C."/>
            <person name="Garcia-Roger E.M."/>
            <person name="Carmona M.J."/>
            <person name="Serra M."/>
            <person name="Gomez A."/>
        </authorList>
    </citation>
    <scope>NUCLEOTIDE SEQUENCE [LARGE SCALE GENOMIC DNA]</scope>
    <source>
        <strain evidence="10">HYR1</strain>
    </source>
</reference>
<evidence type="ECO:0000256" key="7">
    <source>
        <dbReference type="PROSITE-ProRule" id="PRU10100"/>
    </source>
</evidence>
<evidence type="ECO:0000256" key="6">
    <source>
        <dbReference type="PIRSR" id="PIRSR001220-2"/>
    </source>
</evidence>
<keyword evidence="3" id="KW-0378">Hydrolase</keyword>
<dbReference type="InterPro" id="IPR027475">
    <property type="entry name" value="Asparaginase/glutaminase_AS2"/>
</dbReference>
<dbReference type="InterPro" id="IPR037152">
    <property type="entry name" value="L-asparaginase_N_sf"/>
</dbReference>
<evidence type="ECO:0000256" key="3">
    <source>
        <dbReference type="ARBA" id="ARBA00022801"/>
    </source>
</evidence>
<feature type="domain" description="Asparaginase/glutaminase C-terminal" evidence="9">
    <location>
        <begin position="224"/>
        <end position="329"/>
    </location>
</feature>
<comment type="catalytic activity">
    <reaction evidence="4">
        <text>L-asparagine + H2O = L-aspartate + NH4(+)</text>
        <dbReference type="Rhea" id="RHEA:21016"/>
        <dbReference type="ChEBI" id="CHEBI:15377"/>
        <dbReference type="ChEBI" id="CHEBI:28938"/>
        <dbReference type="ChEBI" id="CHEBI:29991"/>
        <dbReference type="ChEBI" id="CHEBI:58048"/>
        <dbReference type="EC" id="3.5.1.1"/>
    </reaction>
</comment>
<dbReference type="SMART" id="SM00870">
    <property type="entry name" value="Asparaginase"/>
    <property type="match status" value="1"/>
</dbReference>
<dbReference type="Pfam" id="PF00710">
    <property type="entry name" value="Asparaginase"/>
    <property type="match status" value="1"/>
</dbReference>
<organism evidence="10 11">
    <name type="scientific">Brachionus plicatilis</name>
    <name type="common">Marine rotifer</name>
    <name type="synonym">Brachionus muelleri</name>
    <dbReference type="NCBI Taxonomy" id="10195"/>
    <lineage>
        <taxon>Eukaryota</taxon>
        <taxon>Metazoa</taxon>
        <taxon>Spiralia</taxon>
        <taxon>Gnathifera</taxon>
        <taxon>Rotifera</taxon>
        <taxon>Eurotatoria</taxon>
        <taxon>Monogononta</taxon>
        <taxon>Pseudotrocha</taxon>
        <taxon>Ploima</taxon>
        <taxon>Brachionidae</taxon>
        <taxon>Brachionus</taxon>
    </lineage>
</organism>
<dbReference type="Pfam" id="PF17763">
    <property type="entry name" value="Asparaginase_C"/>
    <property type="match status" value="1"/>
</dbReference>
<dbReference type="PROSITE" id="PS00917">
    <property type="entry name" value="ASN_GLN_ASE_2"/>
    <property type="match status" value="1"/>
</dbReference>
<dbReference type="Proteomes" id="UP000276133">
    <property type="component" value="Unassembled WGS sequence"/>
</dbReference>
<feature type="active site" evidence="7">
    <location>
        <position position="99"/>
    </location>
</feature>
<dbReference type="GO" id="GO:0006530">
    <property type="term" value="P:L-asparagine catabolic process"/>
    <property type="evidence" value="ECO:0007669"/>
    <property type="project" value="UniProtKB-ARBA"/>
</dbReference>
<dbReference type="Gene3D" id="3.40.50.40">
    <property type="match status" value="1"/>
</dbReference>
<evidence type="ECO:0000313" key="11">
    <source>
        <dbReference type="Proteomes" id="UP000276133"/>
    </source>
</evidence>
<dbReference type="InterPro" id="IPR027473">
    <property type="entry name" value="L-asparaginase_C"/>
</dbReference>
<evidence type="ECO:0000313" key="10">
    <source>
        <dbReference type="EMBL" id="RNA08921.1"/>
    </source>
</evidence>
<gene>
    <name evidence="10" type="ORF">BpHYR1_026824</name>
</gene>
<dbReference type="AlphaFoldDB" id="A0A3M7QD49"/>
<comment type="caution">
    <text evidence="10">The sequence shown here is derived from an EMBL/GenBank/DDBJ whole genome shotgun (WGS) entry which is preliminary data.</text>
</comment>
<dbReference type="InterPro" id="IPR027474">
    <property type="entry name" value="L-asparaginase_N"/>
</dbReference>
<evidence type="ECO:0000259" key="8">
    <source>
        <dbReference type="Pfam" id="PF00710"/>
    </source>
</evidence>
<dbReference type="GO" id="GO:0004067">
    <property type="term" value="F:asparaginase activity"/>
    <property type="evidence" value="ECO:0007669"/>
    <property type="project" value="UniProtKB-UniRule"/>
</dbReference>
<dbReference type="PIRSF" id="PIRSF001220">
    <property type="entry name" value="L-ASNase_gatD"/>
    <property type="match status" value="1"/>
</dbReference>
<accession>A0A3M7QD49</accession>
<dbReference type="SFLD" id="SFLDS00057">
    <property type="entry name" value="Glutaminase/Asparaginase"/>
    <property type="match status" value="1"/>
</dbReference>
<keyword evidence="11" id="KW-1185">Reference proteome</keyword>
<dbReference type="InterPro" id="IPR036152">
    <property type="entry name" value="Asp/glu_Ase-like_sf"/>
</dbReference>
<proteinExistence type="inferred from homology"/>
<protein>
    <recommendedName>
        <fullName evidence="2">asparaginase</fullName>
        <ecNumber evidence="2">3.5.1.1</ecNumber>
    </recommendedName>
</protein>
<evidence type="ECO:0000256" key="2">
    <source>
        <dbReference type="ARBA" id="ARBA00012920"/>
    </source>
</evidence>
<dbReference type="STRING" id="10195.A0A3M7QD49"/>
<dbReference type="EC" id="3.5.1.1" evidence="2"/>
<dbReference type="InterPro" id="IPR040919">
    <property type="entry name" value="Asparaginase_C"/>
</dbReference>
<dbReference type="PANTHER" id="PTHR11707:SF28">
    <property type="entry name" value="60 KDA LYSOPHOSPHOLIPASE"/>
    <property type="match status" value="1"/>
</dbReference>
<dbReference type="PIRSF" id="PIRSF500176">
    <property type="entry name" value="L_ASNase"/>
    <property type="match status" value="1"/>
</dbReference>
<evidence type="ECO:0000256" key="5">
    <source>
        <dbReference type="PIRSR" id="PIRSR001220-1"/>
    </source>
</evidence>